<dbReference type="PANTHER" id="PTHR47169:SF2">
    <property type="entry name" value="OS01G0541250 PROTEIN"/>
    <property type="match status" value="1"/>
</dbReference>
<dbReference type="GO" id="GO:0003676">
    <property type="term" value="F:nucleic acid binding"/>
    <property type="evidence" value="ECO:0007669"/>
    <property type="project" value="InterPro"/>
</dbReference>
<proteinExistence type="predicted"/>
<dbReference type="EMBL" id="VJMI01018709">
    <property type="protein sequence ID" value="KAF0709772.1"/>
    <property type="molecule type" value="Genomic_DNA"/>
</dbReference>
<dbReference type="Gene3D" id="3.30.420.10">
    <property type="entry name" value="Ribonuclease H-like superfamily/Ribonuclease H"/>
    <property type="match status" value="1"/>
</dbReference>
<dbReference type="InterPro" id="IPR036397">
    <property type="entry name" value="RNaseH_sf"/>
</dbReference>
<evidence type="ECO:0008006" key="4">
    <source>
        <dbReference type="Google" id="ProtNLM"/>
    </source>
</evidence>
<evidence type="ECO:0000256" key="1">
    <source>
        <dbReference type="SAM" id="MobiDB-lite"/>
    </source>
</evidence>
<dbReference type="AlphaFoldDB" id="A0A6A4ZEB5"/>
<gene>
    <name evidence="2" type="ORF">AaE_012774</name>
</gene>
<feature type="region of interest" description="Disordered" evidence="1">
    <location>
        <begin position="1"/>
        <end position="30"/>
    </location>
</feature>
<dbReference type="Proteomes" id="UP000469452">
    <property type="component" value="Unassembled WGS sequence"/>
</dbReference>
<name>A0A6A4ZEB5_APHAT</name>
<comment type="caution">
    <text evidence="2">The sequence shown here is derived from an EMBL/GenBank/DDBJ whole genome shotgun (WGS) entry which is preliminary data.</text>
</comment>
<protein>
    <recommendedName>
        <fullName evidence="4">Tc1-like transposase DDE domain-containing protein</fullName>
    </recommendedName>
</protein>
<dbReference type="VEuPathDB" id="FungiDB:H257_06736"/>
<accession>A0A6A4ZEB5</accession>
<evidence type="ECO:0000313" key="2">
    <source>
        <dbReference type="EMBL" id="KAF0709772.1"/>
    </source>
</evidence>
<sequence length="470" mass="53542">MLLARSSTQPAALHSGLADMGSSMRGPNLRDSERRALFERMLEISSRGVLPRGAIVNLAREIGRDRATIMRVWKRGLETRKDGDGAANVASKIRGNSGRKVQRERSDIEAAIRAVPHARRRTLRSVAASVVIPLTTLHRHKMSEPRFSAKSNWLKPRLTDANIKLRLEFAMSFLRSGPGDRQVFSDMHDIVHVDEKWFYLTKNKSVYYIYDDEVLAIRSVQSKSHITKVMFLAAVARPRYDFARREMFDGKLGVWPFVVDEPAKRSSKNRPKGTIETKPVSVTADVYQAMMFDKVLPAIALKMPRSHRSIRIQQDNASPHRSMTTEAIKRRCDPRFTSIEVKNQPPNSPDYNVLDLGFFNAIQSLQHQKSTRTIDEMIVAVENAFVEMPVDTLSKTFLTLQKVMEESMARGGSNNYKLPHMKKDKCIKNFSTYNLVCDQNCYESALATLTARIEQEEHLERMMEANNSQQ</sequence>
<feature type="compositionally biased region" description="Polar residues" evidence="1">
    <location>
        <begin position="1"/>
        <end position="10"/>
    </location>
</feature>
<reference evidence="2 3" key="1">
    <citation type="submission" date="2019-06" db="EMBL/GenBank/DDBJ databases">
        <title>Genomics analysis of Aphanomyces spp. identifies a new class of oomycete effector associated with host adaptation.</title>
        <authorList>
            <person name="Gaulin E."/>
        </authorList>
    </citation>
    <scope>NUCLEOTIDE SEQUENCE [LARGE SCALE GENOMIC DNA]</scope>
    <source>
        <strain evidence="2 3">E</strain>
    </source>
</reference>
<evidence type="ECO:0000313" key="3">
    <source>
        <dbReference type="Proteomes" id="UP000469452"/>
    </source>
</evidence>
<dbReference type="PANTHER" id="PTHR47169">
    <property type="entry name" value="OS01G0541250 PROTEIN"/>
    <property type="match status" value="1"/>
</dbReference>
<organism evidence="2 3">
    <name type="scientific">Aphanomyces astaci</name>
    <name type="common">Crayfish plague agent</name>
    <dbReference type="NCBI Taxonomy" id="112090"/>
    <lineage>
        <taxon>Eukaryota</taxon>
        <taxon>Sar</taxon>
        <taxon>Stramenopiles</taxon>
        <taxon>Oomycota</taxon>
        <taxon>Saprolegniomycetes</taxon>
        <taxon>Saprolegniales</taxon>
        <taxon>Verrucalvaceae</taxon>
        <taxon>Aphanomyces</taxon>
    </lineage>
</organism>